<dbReference type="InterPro" id="IPR041657">
    <property type="entry name" value="HTH_17"/>
</dbReference>
<feature type="domain" description="Helix-turn-helix" evidence="1">
    <location>
        <begin position="25"/>
        <end position="77"/>
    </location>
</feature>
<gene>
    <name evidence="2" type="ORF">PMW86_01050</name>
</gene>
<dbReference type="EMBL" id="JAQLEC010000002">
    <property type="protein sequence ID" value="MDB1838185.1"/>
    <property type="molecule type" value="Genomic_DNA"/>
</dbReference>
<name>A0AAW6AIN3_9ACTN</name>
<reference evidence="2" key="1">
    <citation type="submission" date="2023-01" db="EMBL/GenBank/DDBJ databases">
        <title>Human gut microbiome strain richness.</title>
        <authorList>
            <person name="Chen-Liaw A."/>
        </authorList>
    </citation>
    <scope>NUCLEOTIDE SEQUENCE</scope>
    <source>
        <strain evidence="2">D54st1_D6_D54t1_190329</strain>
    </source>
</reference>
<dbReference type="AlphaFoldDB" id="A0AAW6AIN3"/>
<dbReference type="Proteomes" id="UP001212741">
    <property type="component" value="Unassembled WGS sequence"/>
</dbReference>
<evidence type="ECO:0000313" key="3">
    <source>
        <dbReference type="Proteomes" id="UP001212741"/>
    </source>
</evidence>
<organism evidence="2 3">
    <name type="scientific">Collinsella aerofaciens</name>
    <dbReference type="NCBI Taxonomy" id="74426"/>
    <lineage>
        <taxon>Bacteria</taxon>
        <taxon>Bacillati</taxon>
        <taxon>Actinomycetota</taxon>
        <taxon>Coriobacteriia</taxon>
        <taxon>Coriobacteriales</taxon>
        <taxon>Coriobacteriaceae</taxon>
        <taxon>Collinsella</taxon>
    </lineage>
</organism>
<evidence type="ECO:0000259" key="1">
    <source>
        <dbReference type="Pfam" id="PF12728"/>
    </source>
</evidence>
<sequence>MDDTSKKPQTFRALAAELKLPRKLLYTLDEVSRVLGVPYNTLRDECTARRLTYCLPDGRCRGYLVRPEWVDEWIEEGTHERDSFAA</sequence>
<protein>
    <submittedName>
        <fullName evidence="2">Helix-turn-helix domain-containing protein</fullName>
    </submittedName>
</protein>
<proteinExistence type="predicted"/>
<dbReference type="Pfam" id="PF12728">
    <property type="entry name" value="HTH_17"/>
    <property type="match status" value="1"/>
</dbReference>
<comment type="caution">
    <text evidence="2">The sequence shown here is derived from an EMBL/GenBank/DDBJ whole genome shotgun (WGS) entry which is preliminary data.</text>
</comment>
<evidence type="ECO:0000313" key="2">
    <source>
        <dbReference type="EMBL" id="MDB1838185.1"/>
    </source>
</evidence>
<accession>A0AAW6AIN3</accession>
<dbReference type="RefSeq" id="WP_195502899.1">
    <property type="nucleotide sequence ID" value="NZ_JADNNH010000002.1"/>
</dbReference>